<evidence type="ECO:0000256" key="1">
    <source>
        <dbReference type="SAM" id="Phobius"/>
    </source>
</evidence>
<reference evidence="2" key="1">
    <citation type="submission" date="2018-04" db="EMBL/GenBank/DDBJ databases">
        <title>WGS assembly of Panicum hallii.</title>
        <authorList>
            <person name="Lovell J."/>
            <person name="Jenkins J."/>
            <person name="Lowry D."/>
            <person name="Mamidi S."/>
            <person name="Sreedasyam A."/>
            <person name="Weng X."/>
            <person name="Barry K."/>
            <person name="Bonette J."/>
            <person name="Campitelli B."/>
            <person name="Daum C."/>
            <person name="Gordon S."/>
            <person name="Gould B."/>
            <person name="Lipzen A."/>
            <person name="Macqueen A."/>
            <person name="Palacio-Mejia J."/>
            <person name="Plott C."/>
            <person name="Shakirov E."/>
            <person name="Shu S."/>
            <person name="Yoshinaga Y."/>
            <person name="Zane M."/>
            <person name="Rokhsar D."/>
            <person name="Grimwood J."/>
            <person name="Schmutz J."/>
            <person name="Juenger T."/>
        </authorList>
    </citation>
    <scope>NUCLEOTIDE SEQUENCE [LARGE SCALE GENOMIC DNA]</scope>
    <source>
        <strain evidence="2">FIL2</strain>
    </source>
</reference>
<evidence type="ECO:0000313" key="2">
    <source>
        <dbReference type="EMBL" id="PAN42001.1"/>
    </source>
</evidence>
<accession>A0A2S3IE94</accession>
<protein>
    <submittedName>
        <fullName evidence="2">Uncharacterized protein</fullName>
    </submittedName>
</protein>
<proteinExistence type="predicted"/>
<gene>
    <name evidence="2" type="ORF">PAHAL_8G099200</name>
</gene>
<dbReference type="AlphaFoldDB" id="A0A2S3IE94"/>
<name>A0A2S3IE94_9POAL</name>
<dbReference type="EMBL" id="CM008053">
    <property type="protein sequence ID" value="PAN42001.1"/>
    <property type="molecule type" value="Genomic_DNA"/>
</dbReference>
<keyword evidence="1" id="KW-0812">Transmembrane</keyword>
<sequence length="63" mass="7336">MQCVLIWGNQSIHAICLLNAFCLFLCQVGTRMQFTYLYPSDLFQLKEEYSRTEFGASHQILLT</sequence>
<dbReference type="Proteomes" id="UP000243499">
    <property type="component" value="Chromosome 8"/>
</dbReference>
<dbReference type="Gramene" id="PAN42001">
    <property type="protein sequence ID" value="PAN42001"/>
    <property type="gene ID" value="PAHAL_8G099200"/>
</dbReference>
<keyword evidence="1" id="KW-1133">Transmembrane helix</keyword>
<organism evidence="2">
    <name type="scientific">Panicum hallii</name>
    <dbReference type="NCBI Taxonomy" id="206008"/>
    <lineage>
        <taxon>Eukaryota</taxon>
        <taxon>Viridiplantae</taxon>
        <taxon>Streptophyta</taxon>
        <taxon>Embryophyta</taxon>
        <taxon>Tracheophyta</taxon>
        <taxon>Spermatophyta</taxon>
        <taxon>Magnoliopsida</taxon>
        <taxon>Liliopsida</taxon>
        <taxon>Poales</taxon>
        <taxon>Poaceae</taxon>
        <taxon>PACMAD clade</taxon>
        <taxon>Panicoideae</taxon>
        <taxon>Panicodae</taxon>
        <taxon>Paniceae</taxon>
        <taxon>Panicinae</taxon>
        <taxon>Panicum</taxon>
        <taxon>Panicum sect. Panicum</taxon>
    </lineage>
</organism>
<feature type="transmembrane region" description="Helical" evidence="1">
    <location>
        <begin position="12"/>
        <end position="30"/>
    </location>
</feature>
<keyword evidence="1" id="KW-0472">Membrane</keyword>